<dbReference type="AlphaFoldDB" id="A0AAD0PDL8"/>
<proteinExistence type="predicted"/>
<accession>A0AAD0PDL8</accession>
<dbReference type="EMBL" id="CP030750">
    <property type="protein sequence ID" value="AXA24276.1"/>
    <property type="molecule type" value="Genomic_DNA"/>
</dbReference>
<reference evidence="1 2" key="1">
    <citation type="submission" date="2018-06" db="EMBL/GenBank/DDBJ databases">
        <title>The genome of Pseudomonas putida NX-1, a lignin degrader.</title>
        <authorList>
            <person name="Xu Z."/>
        </authorList>
    </citation>
    <scope>NUCLEOTIDE SEQUENCE [LARGE SCALE GENOMIC DNA]</scope>
    <source>
        <strain evidence="1 2">NX-1</strain>
    </source>
</reference>
<gene>
    <name evidence="1" type="ORF">C1S65_09185</name>
</gene>
<name>A0AAD0PDL8_PSEPU</name>
<sequence length="99" mass="11046">MIYLETRILSDIDKDSFQDSLLSALEELRNFGTTRPTLTGVELTEKLLKADFRLDGEGSPLVCAHIAGLAASVAEWEEVTCIKFLMFPTLKTASFELVY</sequence>
<organism evidence="1 2">
    <name type="scientific">Pseudomonas putida</name>
    <name type="common">Arthrobacter siderocapsulatus</name>
    <dbReference type="NCBI Taxonomy" id="303"/>
    <lineage>
        <taxon>Bacteria</taxon>
        <taxon>Pseudomonadati</taxon>
        <taxon>Pseudomonadota</taxon>
        <taxon>Gammaproteobacteria</taxon>
        <taxon>Pseudomonadales</taxon>
        <taxon>Pseudomonadaceae</taxon>
        <taxon>Pseudomonas</taxon>
    </lineage>
</organism>
<evidence type="ECO:0000313" key="1">
    <source>
        <dbReference type="EMBL" id="AXA24276.1"/>
    </source>
</evidence>
<dbReference type="RefSeq" id="WP_112897837.1">
    <property type="nucleotide sequence ID" value="NZ_CP030750.1"/>
</dbReference>
<evidence type="ECO:0000313" key="2">
    <source>
        <dbReference type="Proteomes" id="UP000251617"/>
    </source>
</evidence>
<protein>
    <submittedName>
        <fullName evidence="1">Uncharacterized protein</fullName>
    </submittedName>
</protein>
<dbReference type="Proteomes" id="UP000251617">
    <property type="component" value="Chromosome"/>
</dbReference>